<protein>
    <recommendedName>
        <fullName evidence="8">Holo-[acyl-carrier-protein] synthase</fullName>
        <shortName evidence="8">Holo-ACP synthase</shortName>
        <ecNumber evidence="8">2.7.8.7</ecNumber>
    </recommendedName>
    <alternativeName>
        <fullName evidence="8">4'-phosphopantetheinyl transferase AcpS</fullName>
    </alternativeName>
</protein>
<dbReference type="SUPFAM" id="SSF56214">
    <property type="entry name" value="4'-phosphopantetheinyl transferase"/>
    <property type="match status" value="1"/>
</dbReference>
<keyword evidence="2 8" id="KW-0808">Transferase</keyword>
<gene>
    <name evidence="8 10" type="primary">acpS</name>
    <name evidence="10" type="ORF">KJ970_16420</name>
</gene>
<keyword evidence="5 8" id="KW-0460">Magnesium</keyword>
<sequence>MIIGLGIDMIEVDRVRRLRERHGERFLDRILGPLEKEGMHGDPDQYLASRFACKEAAMKALGTGWGRGIRWVDLEIVNLESGKPVLKFHGAAGELVAELGGKAHVSLSHLRGHAVAIVILEEQNV</sequence>
<evidence type="ECO:0000256" key="3">
    <source>
        <dbReference type="ARBA" id="ARBA00022723"/>
    </source>
</evidence>
<feature type="binding site" evidence="8">
    <location>
        <position position="55"/>
    </location>
    <ligand>
        <name>Mg(2+)</name>
        <dbReference type="ChEBI" id="CHEBI:18420"/>
    </ligand>
</feature>
<dbReference type="HAMAP" id="MF_00101">
    <property type="entry name" value="AcpS"/>
    <property type="match status" value="1"/>
</dbReference>
<keyword evidence="7 8" id="KW-0275">Fatty acid biosynthesis</keyword>
<evidence type="ECO:0000313" key="10">
    <source>
        <dbReference type="EMBL" id="MBU2692506.1"/>
    </source>
</evidence>
<keyword evidence="1 8" id="KW-0444">Lipid biosynthesis</keyword>
<dbReference type="NCBIfam" id="TIGR00516">
    <property type="entry name" value="acpS"/>
    <property type="match status" value="1"/>
</dbReference>
<comment type="catalytic activity">
    <reaction evidence="8">
        <text>apo-[ACP] + CoA = holo-[ACP] + adenosine 3',5'-bisphosphate + H(+)</text>
        <dbReference type="Rhea" id="RHEA:12068"/>
        <dbReference type="Rhea" id="RHEA-COMP:9685"/>
        <dbReference type="Rhea" id="RHEA-COMP:9690"/>
        <dbReference type="ChEBI" id="CHEBI:15378"/>
        <dbReference type="ChEBI" id="CHEBI:29999"/>
        <dbReference type="ChEBI" id="CHEBI:57287"/>
        <dbReference type="ChEBI" id="CHEBI:58343"/>
        <dbReference type="ChEBI" id="CHEBI:64479"/>
        <dbReference type="EC" id="2.7.8.7"/>
    </reaction>
</comment>
<comment type="cofactor">
    <cofactor evidence="8">
        <name>Mg(2+)</name>
        <dbReference type="ChEBI" id="CHEBI:18420"/>
    </cofactor>
</comment>
<evidence type="ECO:0000256" key="1">
    <source>
        <dbReference type="ARBA" id="ARBA00022516"/>
    </source>
</evidence>
<dbReference type="Gene3D" id="3.90.470.20">
    <property type="entry name" value="4'-phosphopantetheinyl transferase domain"/>
    <property type="match status" value="1"/>
</dbReference>
<proteinExistence type="inferred from homology"/>
<name>A0A948RYV9_UNCEI</name>
<comment type="caution">
    <text evidence="10">The sequence shown here is derived from an EMBL/GenBank/DDBJ whole genome shotgun (WGS) entry which is preliminary data.</text>
</comment>
<organism evidence="10 11">
    <name type="scientific">Eiseniibacteriota bacterium</name>
    <dbReference type="NCBI Taxonomy" id="2212470"/>
    <lineage>
        <taxon>Bacteria</taxon>
        <taxon>Candidatus Eiseniibacteriota</taxon>
    </lineage>
</organism>
<dbReference type="InterPro" id="IPR037143">
    <property type="entry name" value="4-PPantetheinyl_Trfase_dom_sf"/>
</dbReference>
<evidence type="ECO:0000256" key="7">
    <source>
        <dbReference type="ARBA" id="ARBA00023160"/>
    </source>
</evidence>
<dbReference type="Pfam" id="PF01648">
    <property type="entry name" value="ACPS"/>
    <property type="match status" value="1"/>
</dbReference>
<dbReference type="Proteomes" id="UP000777784">
    <property type="component" value="Unassembled WGS sequence"/>
</dbReference>
<evidence type="ECO:0000313" key="11">
    <source>
        <dbReference type="Proteomes" id="UP000777784"/>
    </source>
</evidence>
<keyword evidence="3 8" id="KW-0479">Metal-binding</keyword>
<keyword evidence="6 8" id="KW-0443">Lipid metabolism</keyword>
<dbReference type="EMBL" id="JAHJDP010000093">
    <property type="protein sequence ID" value="MBU2692506.1"/>
    <property type="molecule type" value="Genomic_DNA"/>
</dbReference>
<reference evidence="10" key="1">
    <citation type="submission" date="2021-05" db="EMBL/GenBank/DDBJ databases">
        <title>Energy efficiency and biological interactions define the core microbiome of deep oligotrophic groundwater.</title>
        <authorList>
            <person name="Mehrshad M."/>
            <person name="Lopez-Fernandez M."/>
            <person name="Bell E."/>
            <person name="Bernier-Latmani R."/>
            <person name="Bertilsson S."/>
            <person name="Dopson M."/>
        </authorList>
    </citation>
    <scope>NUCLEOTIDE SEQUENCE</scope>
    <source>
        <strain evidence="10">Modern_marine.mb.64</strain>
    </source>
</reference>
<comment type="subcellular location">
    <subcellularLocation>
        <location evidence="8">Cytoplasm</location>
    </subcellularLocation>
</comment>
<evidence type="ECO:0000256" key="4">
    <source>
        <dbReference type="ARBA" id="ARBA00022832"/>
    </source>
</evidence>
<dbReference type="InterPro" id="IPR004568">
    <property type="entry name" value="Ppantetheine-prot_Trfase_dom"/>
</dbReference>
<accession>A0A948RYV9</accession>
<evidence type="ECO:0000256" key="2">
    <source>
        <dbReference type="ARBA" id="ARBA00022679"/>
    </source>
</evidence>
<dbReference type="GO" id="GO:0000287">
    <property type="term" value="F:magnesium ion binding"/>
    <property type="evidence" value="ECO:0007669"/>
    <property type="project" value="UniProtKB-UniRule"/>
</dbReference>
<dbReference type="AlphaFoldDB" id="A0A948RYV9"/>
<dbReference type="InterPro" id="IPR002582">
    <property type="entry name" value="ACPS"/>
</dbReference>
<keyword evidence="4 8" id="KW-0276">Fatty acid metabolism</keyword>
<dbReference type="GO" id="GO:0005737">
    <property type="term" value="C:cytoplasm"/>
    <property type="evidence" value="ECO:0007669"/>
    <property type="project" value="UniProtKB-SubCell"/>
</dbReference>
<feature type="binding site" evidence="8">
    <location>
        <position position="8"/>
    </location>
    <ligand>
        <name>Mg(2+)</name>
        <dbReference type="ChEBI" id="CHEBI:18420"/>
    </ligand>
</feature>
<feature type="domain" description="4'-phosphopantetheinyl transferase" evidence="9">
    <location>
        <begin position="4"/>
        <end position="116"/>
    </location>
</feature>
<keyword evidence="8" id="KW-0963">Cytoplasm</keyword>
<evidence type="ECO:0000256" key="6">
    <source>
        <dbReference type="ARBA" id="ARBA00023098"/>
    </source>
</evidence>
<dbReference type="EC" id="2.7.8.7" evidence="8"/>
<evidence type="ECO:0000256" key="8">
    <source>
        <dbReference type="HAMAP-Rule" id="MF_00101"/>
    </source>
</evidence>
<dbReference type="NCBIfam" id="TIGR00556">
    <property type="entry name" value="pantethn_trn"/>
    <property type="match status" value="1"/>
</dbReference>
<comment type="function">
    <text evidence="8">Transfers the 4'-phosphopantetheine moiety from coenzyme A to a Ser of acyl-carrier-protein.</text>
</comment>
<dbReference type="GO" id="GO:0006633">
    <property type="term" value="P:fatty acid biosynthetic process"/>
    <property type="evidence" value="ECO:0007669"/>
    <property type="project" value="UniProtKB-UniRule"/>
</dbReference>
<comment type="similarity">
    <text evidence="8">Belongs to the P-Pant transferase superfamily. AcpS family.</text>
</comment>
<evidence type="ECO:0000259" key="9">
    <source>
        <dbReference type="Pfam" id="PF01648"/>
    </source>
</evidence>
<dbReference type="GO" id="GO:0008897">
    <property type="term" value="F:holo-[acyl-carrier-protein] synthase activity"/>
    <property type="evidence" value="ECO:0007669"/>
    <property type="project" value="UniProtKB-UniRule"/>
</dbReference>
<evidence type="ECO:0000256" key="5">
    <source>
        <dbReference type="ARBA" id="ARBA00022842"/>
    </source>
</evidence>
<dbReference type="InterPro" id="IPR008278">
    <property type="entry name" value="4-PPantetheinyl_Trfase_dom"/>
</dbReference>